<feature type="compositionally biased region" description="Low complexity" evidence="2">
    <location>
        <begin position="320"/>
        <end position="332"/>
    </location>
</feature>
<sequence length="459" mass="51629">MATTMKSGRGMVGTDGSGKEGASRSSAQLLMENEQLYRTLARERGERVRTSTSSDDHVHRQVERLQQECRSLRIQLDEEKEENRILQNERDRLQREKNALASGRDGQSVDAGSDQDSQYYSEEIERLRSECKQTQLRLKECQLNLESSELVLEGYRKEVHALTVEREALENLVEMLRREQGDPSSSSSAHVRGGVDMDTHQRALEELMALEKDAVQAQKQHQAAQEEIRFMAEQMTREQGQRAREMEDMHMQLHDSKSAYDALLSRYASLERAYQALQVQLEEAYRMQRNAQAQAIYATTNATTNATTTGAARREDTLRSAAPPSASSSVPGYSASLRRIRVDALENWGDGYHAMPTGGPKNAYYFPVNVQESMLSQEHALLGPAWLRIAPTSVALLAQQSWDLIMECPLSCVRKFGKDEGVLSFELGRHAPTGQGVLYLATIHMTDIFDVLGRLTGSR</sequence>
<evidence type="ECO:0000256" key="1">
    <source>
        <dbReference type="SAM" id="Coils"/>
    </source>
</evidence>
<feature type="region of interest" description="Disordered" evidence="2">
    <location>
        <begin position="305"/>
        <end position="332"/>
    </location>
</feature>
<proteinExistence type="predicted"/>
<dbReference type="InterPro" id="IPR050996">
    <property type="entry name" value="Docking_Protein_DOK"/>
</dbReference>
<dbReference type="OMA" id="REMEDMH"/>
<name>F2UNC1_SALR5</name>
<dbReference type="InterPro" id="IPR011993">
    <property type="entry name" value="PH-like_dom_sf"/>
</dbReference>
<dbReference type="GO" id="GO:0007169">
    <property type="term" value="P:cell surface receptor protein tyrosine kinase signaling pathway"/>
    <property type="evidence" value="ECO:0007669"/>
    <property type="project" value="TreeGrafter"/>
</dbReference>
<feature type="region of interest" description="Disordered" evidence="2">
    <location>
        <begin position="97"/>
        <end position="116"/>
    </location>
</feature>
<protein>
    <recommendedName>
        <fullName evidence="3">IRS-type PTB domain-containing protein</fullName>
    </recommendedName>
</protein>
<dbReference type="PANTHER" id="PTHR21258">
    <property type="entry name" value="DOCKING PROTEIN RELATED"/>
    <property type="match status" value="1"/>
</dbReference>
<dbReference type="PROSITE" id="PS51064">
    <property type="entry name" value="IRS_PTB"/>
    <property type="match status" value="1"/>
</dbReference>
<dbReference type="InterPro" id="IPR002404">
    <property type="entry name" value="IRS_PTB"/>
</dbReference>
<dbReference type="Pfam" id="PF02174">
    <property type="entry name" value="IRS"/>
    <property type="match status" value="1"/>
</dbReference>
<evidence type="ECO:0000313" key="5">
    <source>
        <dbReference type="Proteomes" id="UP000007799"/>
    </source>
</evidence>
<dbReference type="AlphaFoldDB" id="F2UNC1"/>
<dbReference type="RefSeq" id="XP_004989211.1">
    <property type="nucleotide sequence ID" value="XM_004989154.1"/>
</dbReference>
<dbReference type="SUPFAM" id="SSF50729">
    <property type="entry name" value="PH domain-like"/>
    <property type="match status" value="1"/>
</dbReference>
<evidence type="ECO:0000313" key="4">
    <source>
        <dbReference type="EMBL" id="EGD79126.1"/>
    </source>
</evidence>
<feature type="domain" description="IRS-type PTB" evidence="3">
    <location>
        <begin position="362"/>
        <end position="459"/>
    </location>
</feature>
<gene>
    <name evidence="4" type="ORF">PTSG_09853</name>
</gene>
<feature type="coiled-coil region" evidence="1">
    <location>
        <begin position="260"/>
        <end position="294"/>
    </location>
</feature>
<organism evidence="5">
    <name type="scientific">Salpingoeca rosetta (strain ATCC 50818 / BSB-021)</name>
    <dbReference type="NCBI Taxonomy" id="946362"/>
    <lineage>
        <taxon>Eukaryota</taxon>
        <taxon>Choanoflagellata</taxon>
        <taxon>Craspedida</taxon>
        <taxon>Salpingoecidae</taxon>
        <taxon>Salpingoeca</taxon>
    </lineage>
</organism>
<dbReference type="GO" id="GO:0005737">
    <property type="term" value="C:cytoplasm"/>
    <property type="evidence" value="ECO:0007669"/>
    <property type="project" value="TreeGrafter"/>
</dbReference>
<accession>F2UNC1</accession>
<dbReference type="STRING" id="946362.F2UNC1"/>
<dbReference type="KEGG" id="sre:PTSG_09853"/>
<dbReference type="Gene3D" id="2.30.29.30">
    <property type="entry name" value="Pleckstrin-homology domain (PH domain)/Phosphotyrosine-binding domain (PTB)"/>
    <property type="match status" value="1"/>
</dbReference>
<keyword evidence="1" id="KW-0175">Coiled coil</keyword>
<evidence type="ECO:0000259" key="3">
    <source>
        <dbReference type="PROSITE" id="PS51064"/>
    </source>
</evidence>
<dbReference type="InParanoid" id="F2UNC1"/>
<reference evidence="4" key="1">
    <citation type="submission" date="2009-08" db="EMBL/GenBank/DDBJ databases">
        <title>Annotation of Salpingoeca rosetta.</title>
        <authorList>
            <consortium name="The Broad Institute Genome Sequencing Platform"/>
            <person name="Russ C."/>
            <person name="Cuomo C."/>
            <person name="Burger G."/>
            <person name="Gray M.W."/>
            <person name="Holland P.W.H."/>
            <person name="King N."/>
            <person name="Lang F.B.F."/>
            <person name="Roger A.J."/>
            <person name="Ruiz-Trillo I."/>
            <person name="Young S.K."/>
            <person name="Zeng Q."/>
            <person name="Gargeya S."/>
            <person name="Alvarado L."/>
            <person name="Berlin A."/>
            <person name="Chapman S.B."/>
            <person name="Chen Z."/>
            <person name="Freedman E."/>
            <person name="Gellesch M."/>
            <person name="Goldberg J."/>
            <person name="Griggs A."/>
            <person name="Gujja S."/>
            <person name="Heilman E."/>
            <person name="Heiman D."/>
            <person name="Howarth C."/>
            <person name="Mehta T."/>
            <person name="Neiman D."/>
            <person name="Pearson M."/>
            <person name="Roberts A."/>
            <person name="Saif S."/>
            <person name="Shea T."/>
            <person name="Shenoy N."/>
            <person name="Sisk P."/>
            <person name="Stolte C."/>
            <person name="Sykes S."/>
            <person name="White J."/>
            <person name="Yandava C."/>
            <person name="Haas B."/>
            <person name="Nusbaum C."/>
            <person name="Birren B."/>
        </authorList>
    </citation>
    <scope>NUCLEOTIDE SEQUENCE [LARGE SCALE GENOMIC DNA]</scope>
    <source>
        <strain evidence="4">ATCC 50818</strain>
    </source>
</reference>
<dbReference type="SMART" id="SM01244">
    <property type="entry name" value="IRS"/>
    <property type="match status" value="1"/>
</dbReference>
<dbReference type="OrthoDB" id="6279276at2759"/>
<dbReference type="SMART" id="SM00310">
    <property type="entry name" value="PTBI"/>
    <property type="match status" value="1"/>
</dbReference>
<evidence type="ECO:0000256" key="2">
    <source>
        <dbReference type="SAM" id="MobiDB-lite"/>
    </source>
</evidence>
<dbReference type="PANTHER" id="PTHR21258:SF62">
    <property type="entry name" value="INSULIN RECEPTOR SUBSTRATE 1"/>
    <property type="match status" value="1"/>
</dbReference>
<keyword evidence="5" id="KW-1185">Reference proteome</keyword>
<dbReference type="EMBL" id="GL832984">
    <property type="protein sequence ID" value="EGD79126.1"/>
    <property type="molecule type" value="Genomic_DNA"/>
</dbReference>
<dbReference type="GeneID" id="16069755"/>
<feature type="region of interest" description="Disordered" evidence="2">
    <location>
        <begin position="1"/>
        <end position="27"/>
    </location>
</feature>
<dbReference type="Proteomes" id="UP000007799">
    <property type="component" value="Unassembled WGS sequence"/>
</dbReference>